<dbReference type="GO" id="GO:0016787">
    <property type="term" value="F:hydrolase activity"/>
    <property type="evidence" value="ECO:0007669"/>
    <property type="project" value="UniProtKB-KW"/>
</dbReference>
<evidence type="ECO:0000313" key="5">
    <source>
        <dbReference type="EMBL" id="KAF4626147.1"/>
    </source>
</evidence>
<comment type="similarity">
    <text evidence="1 3">Belongs to the type-B carboxylesterase/lipase family.</text>
</comment>
<dbReference type="OrthoDB" id="408631at2759"/>
<proteinExistence type="inferred from homology"/>
<evidence type="ECO:0000259" key="4">
    <source>
        <dbReference type="Pfam" id="PF00135"/>
    </source>
</evidence>
<gene>
    <name evidence="5" type="ORF">G7Y89_g12014</name>
</gene>
<name>A0A8H4R9W1_9HELO</name>
<accession>A0A8H4R9W1</accession>
<reference evidence="5 6" key="1">
    <citation type="submission" date="2020-03" db="EMBL/GenBank/DDBJ databases">
        <title>Draft Genome Sequence of Cudoniella acicularis.</title>
        <authorList>
            <person name="Buettner E."/>
            <person name="Kellner H."/>
        </authorList>
    </citation>
    <scope>NUCLEOTIDE SEQUENCE [LARGE SCALE GENOMIC DNA]</scope>
    <source>
        <strain evidence="5 6">DSM 108380</strain>
    </source>
</reference>
<feature type="signal peptide" evidence="3">
    <location>
        <begin position="1"/>
        <end position="17"/>
    </location>
</feature>
<dbReference type="Pfam" id="PF00135">
    <property type="entry name" value="COesterase"/>
    <property type="match status" value="1"/>
</dbReference>
<dbReference type="EC" id="3.1.1.-" evidence="3"/>
<dbReference type="EMBL" id="JAAMPI010001215">
    <property type="protein sequence ID" value="KAF4626147.1"/>
    <property type="molecule type" value="Genomic_DNA"/>
</dbReference>
<keyword evidence="2 3" id="KW-0378">Hydrolase</keyword>
<dbReference type="Proteomes" id="UP000566819">
    <property type="component" value="Unassembled WGS sequence"/>
</dbReference>
<sequence>MISIFIICLSLAAFTFAVPLQIDLGYSIYKGVANSTTGLTTFKGIRYAAPPLGSLRWQAPQNPTVNRTNVIDAANFGPACPNSPLSLGSLGSVGAIIGDEDCLNLNVYAPSSIPSTGLPVLVYIHGGGYGAGNGQLDMTSIINANGNSFIAVAIQYRLGAFGFLSSALVKSSGVLNAGILDQNFALHWVQNYIHLFGGDPNQVTISGDSAGGGSVMLHDMAYGGTLGDSLFVNSISASPYLPMPYNYGDSVPTQFFNTFAAAAGCPTTATTTMACLRAQNTTTLQQAAFSVAGEYGTWAFPPVTDGTYIQQRPSQALLQKKVNGKRHLTSNCANEGNLFVPTIASQSDLAAWINLTYPLFTASDKATLQSLYPVTISYQETAYEIYGETIIICPSYWLAEAYSAKPTLEGYKSQYSVPLALHATDVPAYFGSPTVNQGPDFVKALQTIWGNFITNNNPSITNALANGASSSNPNARNPISSWPLYSSTTPNMINLNETGGVAANVTTFGIVTIEYIEPGLLNNFTLVNAAAFDNRRGARCDFWRQVGADVPE</sequence>
<keyword evidence="6" id="KW-1185">Reference proteome</keyword>
<feature type="domain" description="Carboxylesterase type B" evidence="4">
    <location>
        <begin position="35"/>
        <end position="499"/>
    </location>
</feature>
<feature type="chain" id="PRO_5034749563" description="Carboxylic ester hydrolase" evidence="3">
    <location>
        <begin position="18"/>
        <end position="552"/>
    </location>
</feature>
<evidence type="ECO:0000256" key="1">
    <source>
        <dbReference type="ARBA" id="ARBA00005964"/>
    </source>
</evidence>
<evidence type="ECO:0000256" key="2">
    <source>
        <dbReference type="ARBA" id="ARBA00022801"/>
    </source>
</evidence>
<dbReference type="InterPro" id="IPR050309">
    <property type="entry name" value="Type-B_Carboxylest/Lipase"/>
</dbReference>
<comment type="caution">
    <text evidence="5">The sequence shown here is derived from an EMBL/GenBank/DDBJ whole genome shotgun (WGS) entry which is preliminary data.</text>
</comment>
<organism evidence="5 6">
    <name type="scientific">Cudoniella acicularis</name>
    <dbReference type="NCBI Taxonomy" id="354080"/>
    <lineage>
        <taxon>Eukaryota</taxon>
        <taxon>Fungi</taxon>
        <taxon>Dikarya</taxon>
        <taxon>Ascomycota</taxon>
        <taxon>Pezizomycotina</taxon>
        <taxon>Leotiomycetes</taxon>
        <taxon>Helotiales</taxon>
        <taxon>Tricladiaceae</taxon>
        <taxon>Cudoniella</taxon>
    </lineage>
</organism>
<dbReference type="InterPro" id="IPR019826">
    <property type="entry name" value="Carboxylesterase_B_AS"/>
</dbReference>
<protein>
    <recommendedName>
        <fullName evidence="3">Carboxylic ester hydrolase</fullName>
        <ecNumber evidence="3">3.1.1.-</ecNumber>
    </recommendedName>
</protein>
<dbReference type="PANTHER" id="PTHR11559">
    <property type="entry name" value="CARBOXYLESTERASE"/>
    <property type="match status" value="1"/>
</dbReference>
<dbReference type="InterPro" id="IPR002018">
    <property type="entry name" value="CarbesteraseB"/>
</dbReference>
<dbReference type="AlphaFoldDB" id="A0A8H4R9W1"/>
<dbReference type="Gene3D" id="3.40.50.1820">
    <property type="entry name" value="alpha/beta hydrolase"/>
    <property type="match status" value="1"/>
</dbReference>
<evidence type="ECO:0000256" key="3">
    <source>
        <dbReference type="RuleBase" id="RU361235"/>
    </source>
</evidence>
<keyword evidence="3" id="KW-0732">Signal</keyword>
<evidence type="ECO:0000313" key="6">
    <source>
        <dbReference type="Proteomes" id="UP000566819"/>
    </source>
</evidence>
<dbReference type="SUPFAM" id="SSF53474">
    <property type="entry name" value="alpha/beta-Hydrolases"/>
    <property type="match status" value="1"/>
</dbReference>
<dbReference type="PROSITE" id="PS00122">
    <property type="entry name" value="CARBOXYLESTERASE_B_1"/>
    <property type="match status" value="1"/>
</dbReference>
<dbReference type="InterPro" id="IPR029058">
    <property type="entry name" value="AB_hydrolase_fold"/>
</dbReference>